<evidence type="ECO:0000259" key="6">
    <source>
        <dbReference type="PROSITE" id="PS50865"/>
    </source>
</evidence>
<keyword evidence="2 4" id="KW-0863">Zinc-finger</keyword>
<protein>
    <submittedName>
        <fullName evidence="7">Mynd domain-containing protein</fullName>
    </submittedName>
</protein>
<feature type="region of interest" description="Disordered" evidence="5">
    <location>
        <begin position="45"/>
        <end position="70"/>
    </location>
</feature>
<proteinExistence type="predicted"/>
<evidence type="ECO:0000313" key="7">
    <source>
        <dbReference type="EMBL" id="KAK2764635.1"/>
    </source>
</evidence>
<dbReference type="SUPFAM" id="SSF144232">
    <property type="entry name" value="HIT/MYND zinc finger-like"/>
    <property type="match status" value="1"/>
</dbReference>
<accession>A0AAD9YHU3</accession>
<name>A0AAD9YHU3_COLKA</name>
<reference evidence="7" key="1">
    <citation type="submission" date="2023-02" db="EMBL/GenBank/DDBJ databases">
        <title>Colletotrichum kahawae CIFC_Que2 genome sequencing and assembly.</title>
        <authorList>
            <person name="Baroncelli R."/>
        </authorList>
    </citation>
    <scope>NUCLEOTIDE SEQUENCE</scope>
    <source>
        <strain evidence="7">CIFC_Que2</strain>
    </source>
</reference>
<dbReference type="InterPro" id="IPR002893">
    <property type="entry name" value="Znf_MYND"/>
</dbReference>
<dbReference type="AlphaFoldDB" id="A0AAD9YHU3"/>
<dbReference type="Pfam" id="PF01753">
    <property type="entry name" value="zf-MYND"/>
    <property type="match status" value="1"/>
</dbReference>
<dbReference type="Proteomes" id="UP001281614">
    <property type="component" value="Unassembled WGS sequence"/>
</dbReference>
<keyword evidence="1" id="KW-0479">Metal-binding</keyword>
<keyword evidence="3" id="KW-0862">Zinc</keyword>
<gene>
    <name evidence="7" type="ORF">CKAH01_04800</name>
</gene>
<evidence type="ECO:0000256" key="5">
    <source>
        <dbReference type="SAM" id="MobiDB-lite"/>
    </source>
</evidence>
<evidence type="ECO:0000256" key="3">
    <source>
        <dbReference type="ARBA" id="ARBA00022833"/>
    </source>
</evidence>
<feature type="domain" description="MYND-type" evidence="6">
    <location>
        <begin position="10"/>
        <end position="47"/>
    </location>
</feature>
<dbReference type="PROSITE" id="PS50865">
    <property type="entry name" value="ZF_MYND_2"/>
    <property type="match status" value="1"/>
</dbReference>
<comment type="caution">
    <text evidence="7">The sequence shown here is derived from an EMBL/GenBank/DDBJ whole genome shotgun (WGS) entry which is preliminary data.</text>
</comment>
<feature type="region of interest" description="Disordered" evidence="5">
    <location>
        <begin position="223"/>
        <end position="247"/>
    </location>
</feature>
<dbReference type="Gene3D" id="6.10.140.2220">
    <property type="match status" value="1"/>
</dbReference>
<organism evidence="7 8">
    <name type="scientific">Colletotrichum kahawae</name>
    <name type="common">Coffee berry disease fungus</name>
    <dbReference type="NCBI Taxonomy" id="34407"/>
    <lineage>
        <taxon>Eukaryota</taxon>
        <taxon>Fungi</taxon>
        <taxon>Dikarya</taxon>
        <taxon>Ascomycota</taxon>
        <taxon>Pezizomycotina</taxon>
        <taxon>Sordariomycetes</taxon>
        <taxon>Hypocreomycetidae</taxon>
        <taxon>Glomerellales</taxon>
        <taxon>Glomerellaceae</taxon>
        <taxon>Colletotrichum</taxon>
        <taxon>Colletotrichum gloeosporioides species complex</taxon>
    </lineage>
</organism>
<evidence type="ECO:0000256" key="2">
    <source>
        <dbReference type="ARBA" id="ARBA00022771"/>
    </source>
</evidence>
<dbReference type="EMBL" id="VYYT01000135">
    <property type="protein sequence ID" value="KAK2764635.1"/>
    <property type="molecule type" value="Genomic_DNA"/>
</dbReference>
<feature type="compositionally biased region" description="Low complexity" evidence="5">
    <location>
        <begin position="53"/>
        <end position="67"/>
    </location>
</feature>
<evidence type="ECO:0000256" key="1">
    <source>
        <dbReference type="ARBA" id="ARBA00022723"/>
    </source>
</evidence>
<evidence type="ECO:0000313" key="8">
    <source>
        <dbReference type="Proteomes" id="UP001281614"/>
    </source>
</evidence>
<keyword evidence="8" id="KW-1185">Reference proteome</keyword>
<feature type="compositionally biased region" description="Acidic residues" evidence="5">
    <location>
        <begin position="232"/>
        <end position="247"/>
    </location>
</feature>
<sequence length="247" mass="27951">MEGTDSKTACAKCKKDIAETSQCDRCDVKYCSSSCKNLHWKKHKKECARPQYSEPTPSSSGPSGLPRGLKKPVDGMKAWKLLERGTWFHKRPETDVYKLLIDAYRLRMDDRWDIAKVQEPGSLYVPGATDGKEGFSVFLDKAEKVKKKGVPLLPMWWNEAKRKECEALGADATQWSSLAKKVRKTDIQRHYDDMALSMQLRSIDETVYNLLVDGKQVVHIPDDIFGGPGMDPDVEHDSDSDDYSDSD</sequence>
<dbReference type="GO" id="GO:0008270">
    <property type="term" value="F:zinc ion binding"/>
    <property type="evidence" value="ECO:0007669"/>
    <property type="project" value="UniProtKB-KW"/>
</dbReference>
<evidence type="ECO:0000256" key="4">
    <source>
        <dbReference type="PROSITE-ProRule" id="PRU00134"/>
    </source>
</evidence>